<accession>A0A8G1R6K4</accession>
<dbReference type="SUPFAM" id="SSF53335">
    <property type="entry name" value="S-adenosyl-L-methionine-dependent methyltransferases"/>
    <property type="match status" value="1"/>
</dbReference>
<dbReference type="GO" id="GO:0044550">
    <property type="term" value="P:secondary metabolite biosynthetic process"/>
    <property type="evidence" value="ECO:0007669"/>
    <property type="project" value="TreeGrafter"/>
</dbReference>
<dbReference type="PANTHER" id="PTHR45527">
    <property type="entry name" value="NONRIBOSOMAL PEPTIDE SYNTHETASE"/>
    <property type="match status" value="1"/>
</dbReference>
<dbReference type="InterPro" id="IPR042099">
    <property type="entry name" value="ANL_N_sf"/>
</dbReference>
<evidence type="ECO:0000259" key="6">
    <source>
        <dbReference type="PROSITE" id="PS50075"/>
    </source>
</evidence>
<dbReference type="SMART" id="SM01294">
    <property type="entry name" value="PKS_PP_betabranch"/>
    <property type="match status" value="1"/>
</dbReference>
<evidence type="ECO:0000313" key="8">
    <source>
        <dbReference type="Proteomes" id="UP000249526"/>
    </source>
</evidence>
<dbReference type="CDD" id="cd05918">
    <property type="entry name" value="A_NRPS_SidN3_like"/>
    <property type="match status" value="1"/>
</dbReference>
<dbReference type="GO" id="GO:0005737">
    <property type="term" value="C:cytoplasm"/>
    <property type="evidence" value="ECO:0007669"/>
    <property type="project" value="TreeGrafter"/>
</dbReference>
<dbReference type="SUPFAM" id="SSF56801">
    <property type="entry name" value="Acetyl-CoA synthetase-like"/>
    <property type="match status" value="2"/>
</dbReference>
<dbReference type="PROSITE" id="PS00012">
    <property type="entry name" value="PHOSPHOPANTETHEINE"/>
    <property type="match status" value="1"/>
</dbReference>
<dbReference type="Gene3D" id="3.40.50.12780">
    <property type="entry name" value="N-terminal domain of ligase-like"/>
    <property type="match status" value="1"/>
</dbReference>
<dbReference type="InterPro" id="IPR023213">
    <property type="entry name" value="CAT-like_dom_sf"/>
</dbReference>
<dbReference type="InterPro" id="IPR029063">
    <property type="entry name" value="SAM-dependent_MTases_sf"/>
</dbReference>
<dbReference type="Pfam" id="PF00668">
    <property type="entry name" value="Condensation"/>
    <property type="match status" value="2"/>
</dbReference>
<dbReference type="InterPro" id="IPR020806">
    <property type="entry name" value="PKS_PP-bd"/>
</dbReference>
<dbReference type="GO" id="GO:0016874">
    <property type="term" value="F:ligase activity"/>
    <property type="evidence" value="ECO:0007669"/>
    <property type="project" value="UniProtKB-KW"/>
</dbReference>
<proteinExistence type="inferred from homology"/>
<keyword evidence="1" id="KW-0596">Phosphopantetheine</keyword>
<feature type="domain" description="Carrier" evidence="6">
    <location>
        <begin position="2346"/>
        <end position="2420"/>
    </location>
</feature>
<gene>
    <name evidence="7" type="ORF">BO85DRAFT_514535</name>
</gene>
<dbReference type="NCBIfam" id="TIGR01733">
    <property type="entry name" value="AA-adenyl-dom"/>
    <property type="match status" value="1"/>
</dbReference>
<feature type="domain" description="Carrier" evidence="6">
    <location>
        <begin position="849"/>
        <end position="922"/>
    </location>
</feature>
<dbReference type="SUPFAM" id="SSF52777">
    <property type="entry name" value="CoA-dependent acyltransferases"/>
    <property type="match status" value="4"/>
</dbReference>
<dbReference type="InterPro" id="IPR020845">
    <property type="entry name" value="AMP-binding_CS"/>
</dbReference>
<evidence type="ECO:0000256" key="3">
    <source>
        <dbReference type="ARBA" id="ARBA00022598"/>
    </source>
</evidence>
<dbReference type="PROSITE" id="PS00455">
    <property type="entry name" value="AMP_BINDING"/>
    <property type="match status" value="2"/>
</dbReference>
<sequence length="2865" mass="317701">MANQGEIGGNFPSLNDGVEAECTVRVQDVLTLPVTEIEKFCRDTGTAIPLFIKTVWLIVMWPFLEIDRICIGYRDYRDSPPHRASGPEKVIQSGILPDISVMKLLESDIGTESGNLCDECPPAHNTAIALIREISESDRSELLIEAEKWNYSIALVGEVDEVSALVRLSLVHKSSTLSPCLAENISSTVLQVIQEILADSHRRIMDLSLFSSSNRDHVLRWNRKDNRGPAVSLIEQVHQHACERPHHPVICAWDGVLSYSEFDSLTTRWASYLQGLGIGPQCMVPMMMTNSQWMTVAEIAIMKAGGTYVPLDSTQPFKRLEDIITQVNATFGISSPDLEPVLSSLVGVVVTLSATTTLRLPPVKADFKWPDITPDTKAYVLFTSGSTGRPKGCVVCHGALGNSKYHSQALRITAQSRVLQFASHGFAVSLLEVHCSLAVGATICIPSKEDRLNGLNSAMDSMRVSWAVLTPSAALSLATPLESLKTLALIGEPMRNDLFRKLADEVEVILVYGSTEWVGLCASHPIRSQIDIKCIGPSPTGNLWLVDPTDHNRLAPVGAVGEVLIESPGLAQGYLNNDSQTAANFVDAPAWLQMIGSGAYPGARFYKTTDLAQFYADGKIRYVGRKSTQVKIRGKRLDLGEIEYQIQQISPSIEKVIAEVASPKGSETPIVVAFLYSQDQEALLLHFHASVDAIKESLEKTLPDHMWPSIYVPLESVPLTRTGKTDRKALRHIISASSRQDLQNDQIPASPTVAPVTELEIKLHQLFAETMHIDPSSFGINHSVIQLGGDSITAMGLANRFRQMNYRLTMQDILEQQTVAKLASQLDGYNRNNASPTTSVGEEQFIKQSSQPASESVLCEDFINVLGINISSTDRFIDHLDSTTGAKFVDHVNRRLGINVTVQEVFQFPTIATLAKWLQSQCKGPSPISKTPYNGPVVQSFAQGRLWFLDQLHPGSTWYVLPFATRLRGQINLSALEAALNAIVERHEPLRTTFKGHDGIGVQVVHPFQPKGIKIIDMAISNNQNIWDALRKEQRTAFNLEVEAGWRPLVFRLRPDDHILSVVMHHIISDGWSLDLLQKELDIFYSAAIRGLPLFSQIDPLPTNYRDFSVWQRQQEDKDQSQVDYWVGELEGSKPAELLCDKPRPSILSGDAGLQTVDIRGALYRKLQLFCKAHRVTAYTVLLAAFRATQYRLTGAEDVTIGTPFAGRHHQELEPLIGFFVNLQCIRTKVEHADTTFYHLVRQIQKKSSMAFNNQDVPFEKLVSRLTEERDLSRNPLVQMVFAVHSQYDLGKLAIEGVEAQRVTLSSASRFDLECHFYQAEDSFRGEILFSLDLFYPETINMLHLAFIDILEHGLTRPTTPIDLMPFTDAKSSLEKNGLLEIHKTDYPRESSIVDVFQRRVRCCPSKVAVKDCSTQLTYHELDLESDRVALFLTDRSLAPETVIGVLADRGCEVIIAFLGILKANLVYLPLDVKYPVSRLETILSSTQSCELVLRGSHIEPPSMSLSNLHFISISDIFATMTQPEKPSPHAARTSMPRADSAAYVVYTSGSTGIPKGVIMPHKAIVRLTQCTSIISPDSAAGNIAHMSNLAFDMSVWEIYTALLNGGTLVCIDPMTVLDYRSLAQTFVRERIQVAMITPAMLKQCLIESPSIISQLDILFAAGDRLDPLDAMKARALVRRELINAYGPTENGVLSTTYSVTDKEVYPHRVPIGAPVSNSGAYVMDPRNQLVPVGIMGELVVTGDGLAKGYIDSRLDADRFVMLDLPGQPSMRAYRTGDLARYRPTDGQLEYLGRMDHQVKIRGHRVELDEIDQSMLAYGFIKHAVTIIRQEKAADSELVSFITLREGEDLHLAGDLEIQDGAQKVNAWEDLFDTSIYGLSRLRSSNLGRDFVGWKSMYTGELIENAEMNEWLDDTVGALLNGGSAGHVFEVGTGTGMILFNIIAGLESYTALEPSGTAVDFVQASVTTIPGLQGKVRLQKGIADNITQLDRSGSVDVAVINSVAQYFPSTDYLLKVIEDLVCLQGAKRIFLGDVRSYALYEEFQVSKALANSTPRLPTIDDIRSQMAETVHLEEELLIHPAFFTSLPSRFPKLIEHVEILPKRMVATNELSCYRYAAVLHTKHQQAQPRNIHDVEERQWLDFIAQKMNHASLLEYLQEQTNDTSVVAISNIPYRKTLLERLIVDLLRGRLAQRVGGPGWVESLNEMAKRIPSLSPLDLMRLGKQSGFHVEISWARQHTQRGGLDAIFHRIQPDRTGSRVLFRFPTDHYGRSVRQLSNNPLQQASNRDIGKWVRKTLEKTLPPYMVPRMVRVLEQIPVNSNGKVDRRALANMVTVSAFHNTMTARADPQDDVERALLARFTKVLGKDIGISESFFDHGGHSLTAIKLVNGINQDLHTSLTVGDIFECPTVTGLAAKIRARADLHEGVNFRNMTPDSAPFSLIGGSISSNVSRELVKMGLSATDVMDIVPATDVQSWMLAGWTPVSISFDIHGSINVGDLRTACLAVAQRHSILRTAFTKLEGKDVQVVLRATDIPFTHKPIAGGCSDETHSGPSPMFSKLPTKFELVSRSPRDHSFSIWLSHAQYDGYSLPLLFADMRSAYNDRLPSLPIAAPFADYIYGCARLRSPDSLGFWKNYLQGARLTTLPNTTLRGDETAADVKATVTGDLPTPLPGIPLSMLINAAYAFILADTINTPDITFMLGLNNRDLPITGVEGILGPCINRSLIRVQWQQGWTVRELCQSVHDNYTAISRYGFIELPDIIANCTDWPVGTEFGCGINHFPALSKPSFSFNDAEVSNFSMTGQVDMTNHLYVRSFVGEETWQLQVLTSSNMMNPEDASVLASRILDIGHKFSQYPETSLSSLVLR</sequence>
<dbReference type="InterPro" id="IPR045851">
    <property type="entry name" value="AMP-bd_C_sf"/>
</dbReference>
<dbReference type="GeneID" id="37168167"/>
<dbReference type="InterPro" id="IPR006162">
    <property type="entry name" value="Ppantetheine_attach_site"/>
</dbReference>
<dbReference type="Gene3D" id="3.30.559.30">
    <property type="entry name" value="Nonribosomal peptide synthetase, condensation domain"/>
    <property type="match status" value="2"/>
</dbReference>
<dbReference type="FunFam" id="3.30.300.30:FF:000084">
    <property type="entry name" value="Enniatin synthase"/>
    <property type="match status" value="1"/>
</dbReference>
<keyword evidence="8" id="KW-1185">Reference proteome</keyword>
<dbReference type="CDD" id="cd19531">
    <property type="entry name" value="LCL_NRPS-like"/>
    <property type="match status" value="1"/>
</dbReference>
<dbReference type="Gene3D" id="3.40.50.980">
    <property type="match status" value="2"/>
</dbReference>
<keyword evidence="2" id="KW-0597">Phosphoprotein</keyword>
<dbReference type="InterPro" id="IPR036736">
    <property type="entry name" value="ACP-like_sf"/>
</dbReference>
<dbReference type="GO" id="GO:0043041">
    <property type="term" value="P:amino acid activation for nonribosomal peptide biosynthetic process"/>
    <property type="evidence" value="ECO:0007669"/>
    <property type="project" value="TreeGrafter"/>
</dbReference>
<dbReference type="Gene3D" id="3.30.300.30">
    <property type="match status" value="3"/>
</dbReference>
<dbReference type="Gene3D" id="3.40.50.150">
    <property type="entry name" value="Vaccinia Virus protein VP39"/>
    <property type="match status" value="1"/>
</dbReference>
<dbReference type="Proteomes" id="UP000249526">
    <property type="component" value="Unassembled WGS sequence"/>
</dbReference>
<dbReference type="SMART" id="SM00823">
    <property type="entry name" value="PKS_PP"/>
    <property type="match status" value="3"/>
</dbReference>
<dbReference type="FunFam" id="3.30.300.30:FF:000015">
    <property type="entry name" value="Nonribosomal peptide synthase SidD"/>
    <property type="match status" value="1"/>
</dbReference>
<name>A0A8G1R6K4_9EURO</name>
<protein>
    <submittedName>
        <fullName evidence="7">Nonribosomal peptide synthase</fullName>
    </submittedName>
</protein>
<dbReference type="EMBL" id="KZ825062">
    <property type="protein sequence ID" value="RAH57715.1"/>
    <property type="molecule type" value="Genomic_DNA"/>
</dbReference>
<keyword evidence="3" id="KW-0436">Ligase</keyword>
<dbReference type="Gene3D" id="3.30.559.10">
    <property type="entry name" value="Chloramphenicol acetyltransferase-like domain"/>
    <property type="match status" value="2"/>
</dbReference>
<dbReference type="InterPro" id="IPR000873">
    <property type="entry name" value="AMP-dep_synth/lig_dom"/>
</dbReference>
<reference evidence="7 8" key="1">
    <citation type="submission" date="2018-02" db="EMBL/GenBank/DDBJ databases">
        <title>The genomes of Aspergillus section Nigri reveals drivers in fungal speciation.</title>
        <authorList>
            <consortium name="DOE Joint Genome Institute"/>
            <person name="Vesth T.C."/>
            <person name="Nybo J."/>
            <person name="Theobald S."/>
            <person name="Brandl J."/>
            <person name="Frisvad J.C."/>
            <person name="Nielsen K.F."/>
            <person name="Lyhne E.K."/>
            <person name="Kogle M.E."/>
            <person name="Kuo A."/>
            <person name="Riley R."/>
            <person name="Clum A."/>
            <person name="Nolan M."/>
            <person name="Lipzen A."/>
            <person name="Salamov A."/>
            <person name="Henrissat B."/>
            <person name="Wiebenga A."/>
            <person name="De vries R.P."/>
            <person name="Grigoriev I.V."/>
            <person name="Mortensen U.H."/>
            <person name="Andersen M.R."/>
            <person name="Baker S.E."/>
        </authorList>
    </citation>
    <scope>NUCLEOTIDE SEQUENCE [LARGE SCALE GENOMIC DNA]</scope>
    <source>
        <strain evidence="7 8">CBS 112811</strain>
    </source>
</reference>
<comment type="similarity">
    <text evidence="5">Belongs to the NRP synthetase family.</text>
</comment>
<evidence type="ECO:0000256" key="4">
    <source>
        <dbReference type="ARBA" id="ARBA00022737"/>
    </source>
</evidence>
<dbReference type="Pfam" id="PF00501">
    <property type="entry name" value="AMP-binding"/>
    <property type="match status" value="2"/>
</dbReference>
<dbReference type="CDD" id="cd05930">
    <property type="entry name" value="A_NRPS"/>
    <property type="match status" value="1"/>
</dbReference>
<dbReference type="Gene3D" id="2.30.38.10">
    <property type="entry name" value="Luciferase, Domain 3"/>
    <property type="match status" value="1"/>
</dbReference>
<keyword evidence="4" id="KW-0677">Repeat</keyword>
<evidence type="ECO:0000256" key="5">
    <source>
        <dbReference type="ARBA" id="ARBA00029454"/>
    </source>
</evidence>
<dbReference type="InterPro" id="IPR010071">
    <property type="entry name" value="AA_adenyl_dom"/>
</dbReference>
<dbReference type="RefSeq" id="XP_025515637.1">
    <property type="nucleotide sequence ID" value="XM_025664765.1"/>
</dbReference>
<dbReference type="Pfam" id="PF00550">
    <property type="entry name" value="PP-binding"/>
    <property type="match status" value="3"/>
</dbReference>
<dbReference type="InterPro" id="IPR001242">
    <property type="entry name" value="Condensation_dom"/>
</dbReference>
<dbReference type="PROSITE" id="PS50075">
    <property type="entry name" value="CARRIER"/>
    <property type="match status" value="3"/>
</dbReference>
<organism evidence="7 8">
    <name type="scientific">Aspergillus piperis CBS 112811</name>
    <dbReference type="NCBI Taxonomy" id="1448313"/>
    <lineage>
        <taxon>Eukaryota</taxon>
        <taxon>Fungi</taxon>
        <taxon>Dikarya</taxon>
        <taxon>Ascomycota</taxon>
        <taxon>Pezizomycotina</taxon>
        <taxon>Eurotiomycetes</taxon>
        <taxon>Eurotiomycetidae</taxon>
        <taxon>Eurotiales</taxon>
        <taxon>Aspergillaceae</taxon>
        <taxon>Aspergillus</taxon>
        <taxon>Aspergillus subgen. Circumdati</taxon>
    </lineage>
</organism>
<dbReference type="GO" id="GO:0031177">
    <property type="term" value="F:phosphopantetheine binding"/>
    <property type="evidence" value="ECO:0007669"/>
    <property type="project" value="InterPro"/>
</dbReference>
<dbReference type="InterPro" id="IPR009081">
    <property type="entry name" value="PP-bd_ACP"/>
</dbReference>
<dbReference type="PANTHER" id="PTHR45527:SF1">
    <property type="entry name" value="FATTY ACID SYNTHASE"/>
    <property type="match status" value="1"/>
</dbReference>
<feature type="domain" description="Carrier" evidence="6">
    <location>
        <begin position="754"/>
        <end position="830"/>
    </location>
</feature>
<evidence type="ECO:0000256" key="2">
    <source>
        <dbReference type="ARBA" id="ARBA00022553"/>
    </source>
</evidence>
<evidence type="ECO:0000256" key="1">
    <source>
        <dbReference type="ARBA" id="ARBA00022450"/>
    </source>
</evidence>
<dbReference type="SUPFAM" id="SSF47336">
    <property type="entry name" value="ACP-like"/>
    <property type="match status" value="3"/>
</dbReference>
<evidence type="ECO:0000313" key="7">
    <source>
        <dbReference type="EMBL" id="RAH57715.1"/>
    </source>
</evidence>
<dbReference type="Gene3D" id="1.10.1200.10">
    <property type="entry name" value="ACP-like"/>
    <property type="match status" value="3"/>
</dbReference>